<dbReference type="Proteomes" id="UP000596660">
    <property type="component" value="Unplaced"/>
</dbReference>
<feature type="transmembrane region" description="Helical" evidence="2">
    <location>
        <begin position="77"/>
        <end position="94"/>
    </location>
</feature>
<dbReference type="Gramene" id="AUR62020420-RA">
    <property type="protein sequence ID" value="AUR62020420-RA:cds"/>
    <property type="gene ID" value="AUR62020420"/>
</dbReference>
<feature type="compositionally biased region" description="Acidic residues" evidence="1">
    <location>
        <begin position="406"/>
        <end position="440"/>
    </location>
</feature>
<feature type="transmembrane region" description="Helical" evidence="2">
    <location>
        <begin position="483"/>
        <end position="508"/>
    </location>
</feature>
<feature type="transmembrane region" description="Helical" evidence="2">
    <location>
        <begin position="100"/>
        <end position="119"/>
    </location>
</feature>
<proteinExistence type="predicted"/>
<feature type="transmembrane region" description="Helical" evidence="2">
    <location>
        <begin position="140"/>
        <end position="167"/>
    </location>
</feature>
<dbReference type="PANTHER" id="PTHR36381">
    <property type="entry name" value="ETHYLENE-REGULATED TRANSCRIPT 2 (ERT2)"/>
    <property type="match status" value="1"/>
</dbReference>
<evidence type="ECO:0000256" key="2">
    <source>
        <dbReference type="SAM" id="Phobius"/>
    </source>
</evidence>
<organism evidence="3 4">
    <name type="scientific">Chenopodium quinoa</name>
    <name type="common">Quinoa</name>
    <dbReference type="NCBI Taxonomy" id="63459"/>
    <lineage>
        <taxon>Eukaryota</taxon>
        <taxon>Viridiplantae</taxon>
        <taxon>Streptophyta</taxon>
        <taxon>Embryophyta</taxon>
        <taxon>Tracheophyta</taxon>
        <taxon>Spermatophyta</taxon>
        <taxon>Magnoliopsida</taxon>
        <taxon>eudicotyledons</taxon>
        <taxon>Gunneridae</taxon>
        <taxon>Pentapetalae</taxon>
        <taxon>Caryophyllales</taxon>
        <taxon>Chenopodiaceae</taxon>
        <taxon>Chenopodioideae</taxon>
        <taxon>Atripliceae</taxon>
        <taxon>Chenopodium</taxon>
    </lineage>
</organism>
<feature type="compositionally biased region" description="Basic and acidic residues" evidence="1">
    <location>
        <begin position="255"/>
        <end position="274"/>
    </location>
</feature>
<keyword evidence="4" id="KW-1185">Reference proteome</keyword>
<dbReference type="OMA" id="GNECISN"/>
<dbReference type="EnsemblPlants" id="AUR62020420-RA">
    <property type="protein sequence ID" value="AUR62020420-RA:cds"/>
    <property type="gene ID" value="AUR62020420"/>
</dbReference>
<reference evidence="3" key="1">
    <citation type="journal article" date="2017" name="Nature">
        <title>The genome of Chenopodium quinoa.</title>
        <authorList>
            <person name="Jarvis D.E."/>
            <person name="Ho Y.S."/>
            <person name="Lightfoot D.J."/>
            <person name="Schmoeckel S.M."/>
            <person name="Li B."/>
            <person name="Borm T.J.A."/>
            <person name="Ohyanagi H."/>
            <person name="Mineta K."/>
            <person name="Michell C.T."/>
            <person name="Saber N."/>
            <person name="Kharbatia N.M."/>
            <person name="Rupper R.R."/>
            <person name="Sharp A.R."/>
            <person name="Dally N."/>
            <person name="Boughton B.A."/>
            <person name="Woo Y.H."/>
            <person name="Gao G."/>
            <person name="Schijlen E.G.W.M."/>
            <person name="Guo X."/>
            <person name="Momin A.A."/>
            <person name="Negrao S."/>
            <person name="Al-Babili S."/>
            <person name="Gehring C."/>
            <person name="Roessner U."/>
            <person name="Jung C."/>
            <person name="Murphy K."/>
            <person name="Arold S.T."/>
            <person name="Gojobori T."/>
            <person name="van der Linden C.G."/>
            <person name="van Loo E.N."/>
            <person name="Jellen E.N."/>
            <person name="Maughan P.J."/>
            <person name="Tester M."/>
        </authorList>
    </citation>
    <scope>NUCLEOTIDE SEQUENCE [LARGE SCALE GENOMIC DNA]</scope>
    <source>
        <strain evidence="3">cv. PI 614886</strain>
    </source>
</reference>
<feature type="compositionally biased region" description="Acidic residues" evidence="1">
    <location>
        <begin position="240"/>
        <end position="249"/>
    </location>
</feature>
<dbReference type="PANTHER" id="PTHR36381:SF1">
    <property type="entry name" value="ETHYLENE-REGULATED TRANSCRIPT 2 (ERT2)"/>
    <property type="match status" value="1"/>
</dbReference>
<keyword evidence="2" id="KW-1133">Transmembrane helix</keyword>
<feature type="region of interest" description="Disordered" evidence="1">
    <location>
        <begin position="383"/>
        <end position="440"/>
    </location>
</feature>
<evidence type="ECO:0000313" key="4">
    <source>
        <dbReference type="Proteomes" id="UP000596660"/>
    </source>
</evidence>
<reference evidence="3" key="2">
    <citation type="submission" date="2021-03" db="UniProtKB">
        <authorList>
            <consortium name="EnsemblPlants"/>
        </authorList>
    </citation>
    <scope>IDENTIFICATION</scope>
</reference>
<keyword evidence="2" id="KW-0812">Transmembrane</keyword>
<dbReference type="AlphaFoldDB" id="A0A803LY69"/>
<accession>A0A803LY69</accession>
<feature type="compositionally biased region" description="Basic and acidic residues" evidence="1">
    <location>
        <begin position="227"/>
        <end position="236"/>
    </location>
</feature>
<protein>
    <submittedName>
        <fullName evidence="3">Uncharacterized protein</fullName>
    </submittedName>
</protein>
<sequence length="513" mass="57223">MPSVSDSSVSGFDFDASSCSVVENCQENVAQIDKNGLFVDDCVAHENPVIDMHHHHDSCENGSDEERREVFKVSNSSFLVLLSIVLGTVIFAVVLYTKRWFLALITLGFLLLMLLEYVGKPCFGLLKPCENVVSMSILKGALVVGVALYTKWFVVGITIGASLLILLEYAGNSACALFKPCQDVKRKLQGILPHWCFSKQRRELGVRSGRRVVLTRSLLIGSRREVRKGGDDDRFTSSDSDQDEVESEDISSRGFEPKVGSDHASNKDDERTFDDGEVISSKGEIEQGSGDSSTLVNKNSLLVEEESQNKPMYKILDHELKDSKYPKSLNLSGPVRYSDLVAEKRAIEGREKGCEDSNLSELVNHDVKCKKNKKFWKKFVPKKMHKKKMHKHEKENNAAYTPDGSQDTETDLEEDDGQEECEQEISEEEGSTTSSVEEDECGVDDLEVANTCLTEMLQLDNKLSKPCEMVKERYGNLKYLTTMMIPLTGLIGGRMFAVGLTVICCLVFKMARG</sequence>
<name>A0A803LY69_CHEQI</name>
<evidence type="ECO:0000313" key="3">
    <source>
        <dbReference type="EnsemblPlants" id="AUR62020420-RA:cds"/>
    </source>
</evidence>
<keyword evidence="2" id="KW-0472">Membrane</keyword>
<feature type="region of interest" description="Disordered" evidence="1">
    <location>
        <begin position="227"/>
        <end position="276"/>
    </location>
</feature>
<evidence type="ECO:0000256" key="1">
    <source>
        <dbReference type="SAM" id="MobiDB-lite"/>
    </source>
</evidence>